<dbReference type="RefSeq" id="WP_131416663.1">
    <property type="nucleotide sequence ID" value="NZ_SJXE01000008.1"/>
</dbReference>
<accession>A0ABY2ALZ0</accession>
<keyword evidence="2" id="KW-1185">Reference proteome</keyword>
<reference evidence="1 2" key="1">
    <citation type="submission" date="2019-02" db="EMBL/GenBank/DDBJ databases">
        <title>Corallincola luteus sp. nov., a marine bacterium isolated from surface sediment of Bohai Sea in China.</title>
        <authorList>
            <person name="Ren Q."/>
        </authorList>
    </citation>
    <scope>NUCLEOTIDE SEQUENCE [LARGE SCALE GENOMIC DNA]</scope>
    <source>
        <strain evidence="1 2">DASS28</strain>
    </source>
</reference>
<proteinExistence type="predicted"/>
<gene>
    <name evidence="1" type="ORF">EZV61_15200</name>
</gene>
<name>A0ABY2ALZ0_9GAMM</name>
<organism evidence="1 2">
    <name type="scientific">Corallincola luteus</name>
    <dbReference type="NCBI Taxonomy" id="1775177"/>
    <lineage>
        <taxon>Bacteria</taxon>
        <taxon>Pseudomonadati</taxon>
        <taxon>Pseudomonadota</taxon>
        <taxon>Gammaproteobacteria</taxon>
        <taxon>Alteromonadales</taxon>
        <taxon>Psychromonadaceae</taxon>
        <taxon>Corallincola</taxon>
    </lineage>
</organism>
<evidence type="ECO:0000313" key="2">
    <source>
        <dbReference type="Proteomes" id="UP000292554"/>
    </source>
</evidence>
<protein>
    <submittedName>
        <fullName evidence="1">Uncharacterized protein</fullName>
    </submittedName>
</protein>
<evidence type="ECO:0000313" key="1">
    <source>
        <dbReference type="EMBL" id="TCI02274.1"/>
    </source>
</evidence>
<dbReference type="EMBL" id="SJXE01000008">
    <property type="protein sequence ID" value="TCI02274.1"/>
    <property type="molecule type" value="Genomic_DNA"/>
</dbReference>
<dbReference type="Proteomes" id="UP000292554">
    <property type="component" value="Unassembled WGS sequence"/>
</dbReference>
<sequence length="212" mass="25069">MKRKELLRNHRKLKCKAWAQKRVDGGYGYRDSRELRTILIEQLSTNLSKDFELNIESVKESLETHTPSFEFQYRYPDIEVDAANVLLLYLRGDDPFKREPGKRAGNQQEKYAALFAWLMTDNLSATAILFNKDISSFQRDMGTFAEDIGVQPRENEENDTTLYRRKMAYFNELRNVRGNTALMNISEQCFIDYMDENDVRHWEQWIESNKNS</sequence>
<comment type="caution">
    <text evidence="1">The sequence shown here is derived from an EMBL/GenBank/DDBJ whole genome shotgun (WGS) entry which is preliminary data.</text>
</comment>